<evidence type="ECO:0000313" key="4">
    <source>
        <dbReference type="EMBL" id="NIA71752.1"/>
    </source>
</evidence>
<keyword evidence="1 4" id="KW-0238">DNA-binding</keyword>
<organism evidence="4 5">
    <name type="scientific">Pelagibius litoralis</name>
    <dbReference type="NCBI Taxonomy" id="374515"/>
    <lineage>
        <taxon>Bacteria</taxon>
        <taxon>Pseudomonadati</taxon>
        <taxon>Pseudomonadota</taxon>
        <taxon>Alphaproteobacteria</taxon>
        <taxon>Rhodospirillales</taxon>
        <taxon>Rhodovibrionaceae</taxon>
        <taxon>Pelagibius</taxon>
    </lineage>
</organism>
<dbReference type="SMART" id="SM00422">
    <property type="entry name" value="HTH_MERR"/>
    <property type="match status" value="1"/>
</dbReference>
<keyword evidence="2" id="KW-0175">Coiled coil</keyword>
<comment type="caution">
    <text evidence="4">The sequence shown here is derived from an EMBL/GenBank/DDBJ whole genome shotgun (WGS) entry which is preliminary data.</text>
</comment>
<evidence type="ECO:0000256" key="1">
    <source>
        <dbReference type="ARBA" id="ARBA00023125"/>
    </source>
</evidence>
<dbReference type="SUPFAM" id="SSF46955">
    <property type="entry name" value="Putative DNA-binding domain"/>
    <property type="match status" value="1"/>
</dbReference>
<dbReference type="InterPro" id="IPR009061">
    <property type="entry name" value="DNA-bd_dom_put_sf"/>
</dbReference>
<reference evidence="4" key="1">
    <citation type="submission" date="2020-03" db="EMBL/GenBank/DDBJ databases">
        <title>Genome of Pelagibius litoralis DSM 21314T.</title>
        <authorList>
            <person name="Wang G."/>
        </authorList>
    </citation>
    <scope>NUCLEOTIDE SEQUENCE</scope>
    <source>
        <strain evidence="4">DSM 21314</strain>
    </source>
</reference>
<dbReference type="PANTHER" id="PTHR30204:SF58">
    <property type="entry name" value="HTH-TYPE TRANSCRIPTIONAL REGULATOR YFMP"/>
    <property type="match status" value="1"/>
</dbReference>
<accession>A0A967F2C1</accession>
<gene>
    <name evidence="4" type="ORF">HBA54_24460</name>
</gene>
<dbReference type="EMBL" id="JAAQPH010000026">
    <property type="protein sequence ID" value="NIA71752.1"/>
    <property type="molecule type" value="Genomic_DNA"/>
</dbReference>
<dbReference type="AlphaFoldDB" id="A0A967F2C1"/>
<dbReference type="InterPro" id="IPR000551">
    <property type="entry name" value="MerR-type_HTH_dom"/>
</dbReference>
<protein>
    <submittedName>
        <fullName evidence="4">MerR family DNA-binding transcriptional regulator</fullName>
    </submittedName>
</protein>
<dbReference type="InterPro" id="IPR047057">
    <property type="entry name" value="MerR_fam"/>
</dbReference>
<dbReference type="GO" id="GO:0003677">
    <property type="term" value="F:DNA binding"/>
    <property type="evidence" value="ECO:0007669"/>
    <property type="project" value="UniProtKB-KW"/>
</dbReference>
<evidence type="ECO:0000256" key="2">
    <source>
        <dbReference type="SAM" id="Coils"/>
    </source>
</evidence>
<name>A0A967F2C1_9PROT</name>
<keyword evidence="5" id="KW-1185">Reference proteome</keyword>
<dbReference type="Gene3D" id="1.10.1660.10">
    <property type="match status" value="1"/>
</dbReference>
<evidence type="ECO:0000313" key="5">
    <source>
        <dbReference type="Proteomes" id="UP000761264"/>
    </source>
</evidence>
<dbReference type="PROSITE" id="PS50937">
    <property type="entry name" value="HTH_MERR_2"/>
    <property type="match status" value="1"/>
</dbReference>
<sequence length="135" mass="15541">MVAVNKLYSVTELAAELKVTPRALRFYEDKGLIVPQRAGKTRVYTHRDRGRIILILRGKRLGFSLREIAEWLDLYDQDPGQVEQMRLTLSKTRKRIKALEARQRDLEETLQELRGIETAVEDFLKSKGADAEAAE</sequence>
<proteinExistence type="predicted"/>
<dbReference type="CDD" id="cd04776">
    <property type="entry name" value="HTH_GnyR"/>
    <property type="match status" value="1"/>
</dbReference>
<feature type="coiled-coil region" evidence="2">
    <location>
        <begin position="82"/>
        <end position="119"/>
    </location>
</feature>
<dbReference type="GO" id="GO:0003700">
    <property type="term" value="F:DNA-binding transcription factor activity"/>
    <property type="evidence" value="ECO:0007669"/>
    <property type="project" value="InterPro"/>
</dbReference>
<evidence type="ECO:0000259" key="3">
    <source>
        <dbReference type="PROSITE" id="PS50937"/>
    </source>
</evidence>
<dbReference type="Proteomes" id="UP000761264">
    <property type="component" value="Unassembled WGS sequence"/>
</dbReference>
<feature type="domain" description="HTH merR-type" evidence="3">
    <location>
        <begin position="7"/>
        <end position="74"/>
    </location>
</feature>
<dbReference type="PANTHER" id="PTHR30204">
    <property type="entry name" value="REDOX-CYCLING DRUG-SENSING TRANSCRIPTIONAL ACTIVATOR SOXR"/>
    <property type="match status" value="1"/>
</dbReference>
<dbReference type="Pfam" id="PF13411">
    <property type="entry name" value="MerR_1"/>
    <property type="match status" value="1"/>
</dbReference>